<comment type="caution">
    <text evidence="10">The sequence shown here is derived from an EMBL/GenBank/DDBJ whole genome shotgun (WGS) entry which is preliminary data.</text>
</comment>
<dbReference type="EMBL" id="JACAZF010000005">
    <property type="protein sequence ID" value="KAF7304178.1"/>
    <property type="molecule type" value="Genomic_DNA"/>
</dbReference>
<evidence type="ECO:0000256" key="3">
    <source>
        <dbReference type="ARBA" id="ARBA00007186"/>
    </source>
</evidence>
<evidence type="ECO:0000313" key="11">
    <source>
        <dbReference type="Proteomes" id="UP000636479"/>
    </source>
</evidence>
<evidence type="ECO:0000313" key="10">
    <source>
        <dbReference type="EMBL" id="KAF7304178.1"/>
    </source>
</evidence>
<evidence type="ECO:0000256" key="7">
    <source>
        <dbReference type="ARBA" id="ARBA00023295"/>
    </source>
</evidence>
<proteinExistence type="inferred from homology"/>
<evidence type="ECO:0000256" key="4">
    <source>
        <dbReference type="ARBA" id="ARBA00012670"/>
    </source>
</evidence>
<dbReference type="PANTHER" id="PTHR43576">
    <property type="entry name" value="ALPHA-L-ARABINOFURANOSIDASE C-RELATED"/>
    <property type="match status" value="1"/>
</dbReference>
<comment type="similarity">
    <text evidence="3">Belongs to the glycosyl hydrolase 51 family.</text>
</comment>
<sequence>MPDPSIHVDPARKIAPVDPRIYSGFTEHMGRCIYGGIYDPDNSALVDEKGFRKDVLAALKELKVPVVRYPGGNFVSTYRWQDGIGPKHLRPRRPELAWLTEESNQFGTDEFMAWCKELGAEPYICLNMGTGTLEDALAWLEYCNSSATTHFANLRRANGHAEPYRVKYWSLGNEVWGPWQVGQMSAEDYAKRAFQWAKAMRLLDPTIQIISCGETGFSSWDWITLKTLAPVVDYHSIHRGFSNRLHSFNLMALRSVYTPSNNHEATVMGPVAAEKGIEISKSLIDLALIEHGLDKEITVCYDEWNVWDPIRAPGEKGAEMHYNFSDALAVASWLNVFIRKADVVKFACIAQSVNVLSPIITSPTSLFKQTSYYSLHLFANWMQGTSLSIHSTTETDDDYYSGPTEPAFIAKLAGHSPSSLKLTKWIDVSGVLSEDGKQVRLAIVNRNATRSYDLPVIFPASSVHGAQFRVGTEITVHELWHPDLDARNDFEEEKVNVQVRKQVWDGKLAVKEHSFQVVVFDLI</sequence>
<dbReference type="GO" id="GO:0046373">
    <property type="term" value="P:L-arabinose metabolic process"/>
    <property type="evidence" value="ECO:0007669"/>
    <property type="project" value="InterPro"/>
</dbReference>
<dbReference type="Pfam" id="PF06964">
    <property type="entry name" value="Alpha-L-AF_C"/>
    <property type="match status" value="1"/>
</dbReference>
<name>A0A8H6SS23_9AGAR</name>
<comment type="catalytic activity">
    <reaction evidence="1">
        <text>Hydrolysis of terminal non-reducing alpha-L-arabinofuranoside residues in alpha-L-arabinosides.</text>
        <dbReference type="EC" id="3.2.1.55"/>
    </reaction>
</comment>
<dbReference type="RefSeq" id="XP_037221150.1">
    <property type="nucleotide sequence ID" value="XM_037363229.1"/>
</dbReference>
<dbReference type="EC" id="3.2.1.55" evidence="4"/>
<dbReference type="Proteomes" id="UP000636479">
    <property type="component" value="Unassembled WGS sequence"/>
</dbReference>
<evidence type="ECO:0000256" key="6">
    <source>
        <dbReference type="ARBA" id="ARBA00023277"/>
    </source>
</evidence>
<gene>
    <name evidence="10" type="ORF">MIND_00649900</name>
</gene>
<accession>A0A8H6SS23</accession>
<evidence type="ECO:0000256" key="5">
    <source>
        <dbReference type="ARBA" id="ARBA00022801"/>
    </source>
</evidence>
<keyword evidence="7" id="KW-0326">Glycosidase</keyword>
<evidence type="ECO:0000259" key="9">
    <source>
        <dbReference type="SMART" id="SM00813"/>
    </source>
</evidence>
<dbReference type="SUPFAM" id="SSF51011">
    <property type="entry name" value="Glycosyl hydrolase domain"/>
    <property type="match status" value="1"/>
</dbReference>
<dbReference type="GO" id="GO:0031222">
    <property type="term" value="P:arabinan catabolic process"/>
    <property type="evidence" value="ECO:0007669"/>
    <property type="project" value="UniProtKB-UniPathway"/>
</dbReference>
<dbReference type="PANTHER" id="PTHR43576:SF3">
    <property type="entry name" value="ALPHA-L-ARABINOFURANOSIDASE C"/>
    <property type="match status" value="1"/>
</dbReference>
<dbReference type="SUPFAM" id="SSF51445">
    <property type="entry name" value="(Trans)glycosidases"/>
    <property type="match status" value="1"/>
</dbReference>
<evidence type="ECO:0000256" key="1">
    <source>
        <dbReference type="ARBA" id="ARBA00001462"/>
    </source>
</evidence>
<dbReference type="Pfam" id="PF22848">
    <property type="entry name" value="ASD1_dom"/>
    <property type="match status" value="1"/>
</dbReference>
<feature type="domain" description="Alpha-L-arabinofuranosidase C-terminal" evidence="9">
    <location>
        <begin position="302"/>
        <end position="514"/>
    </location>
</feature>
<dbReference type="InterPro" id="IPR010720">
    <property type="entry name" value="Alpha-L-AF_C"/>
</dbReference>
<dbReference type="InterPro" id="IPR013780">
    <property type="entry name" value="Glyco_hydro_b"/>
</dbReference>
<keyword evidence="11" id="KW-1185">Reference proteome</keyword>
<dbReference type="Gene3D" id="2.60.40.1180">
    <property type="entry name" value="Golgi alpha-mannosidase II"/>
    <property type="match status" value="1"/>
</dbReference>
<dbReference type="InterPro" id="IPR055235">
    <property type="entry name" value="ASD1_cat"/>
</dbReference>
<comment type="pathway">
    <text evidence="2">Glycan metabolism; L-arabinan degradation.</text>
</comment>
<dbReference type="OrthoDB" id="3032304at2759"/>
<evidence type="ECO:0000256" key="8">
    <source>
        <dbReference type="ARBA" id="ARBA00037415"/>
    </source>
</evidence>
<dbReference type="Gene3D" id="3.20.20.80">
    <property type="entry name" value="Glycosidases"/>
    <property type="match status" value="1"/>
</dbReference>
<protein>
    <recommendedName>
        <fullName evidence="4">non-reducing end alpha-L-arabinofuranosidase</fullName>
        <ecNumber evidence="4">3.2.1.55</ecNumber>
    </recommendedName>
</protein>
<dbReference type="SMART" id="SM00813">
    <property type="entry name" value="Alpha-L-AF_C"/>
    <property type="match status" value="1"/>
</dbReference>
<evidence type="ECO:0000256" key="2">
    <source>
        <dbReference type="ARBA" id="ARBA00004834"/>
    </source>
</evidence>
<reference evidence="10" key="1">
    <citation type="submission" date="2020-05" db="EMBL/GenBank/DDBJ databases">
        <title>Mycena genomes resolve the evolution of fungal bioluminescence.</title>
        <authorList>
            <person name="Tsai I.J."/>
        </authorList>
    </citation>
    <scope>NUCLEOTIDE SEQUENCE</scope>
    <source>
        <strain evidence="10">171206Taipei</strain>
    </source>
</reference>
<dbReference type="UniPathway" id="UPA00667"/>
<dbReference type="AlphaFoldDB" id="A0A8H6SS23"/>
<keyword evidence="6" id="KW-0119">Carbohydrate metabolism</keyword>
<comment type="function">
    <text evidence="8">Alpha-L-arabinofuranosidase involved in the degradation of arabinoxylan, a major component of plant hemicellulose. Acts only on small linear 1,5-alpha-linked L-arabinofuranosyl oligosaccharides.</text>
</comment>
<dbReference type="GO" id="GO:0046556">
    <property type="term" value="F:alpha-L-arabinofuranosidase activity"/>
    <property type="evidence" value="ECO:0007669"/>
    <property type="project" value="UniProtKB-EC"/>
</dbReference>
<dbReference type="InterPro" id="IPR017853">
    <property type="entry name" value="GH"/>
</dbReference>
<dbReference type="GeneID" id="59345745"/>
<organism evidence="10 11">
    <name type="scientific">Mycena indigotica</name>
    <dbReference type="NCBI Taxonomy" id="2126181"/>
    <lineage>
        <taxon>Eukaryota</taxon>
        <taxon>Fungi</taxon>
        <taxon>Dikarya</taxon>
        <taxon>Basidiomycota</taxon>
        <taxon>Agaricomycotina</taxon>
        <taxon>Agaricomycetes</taxon>
        <taxon>Agaricomycetidae</taxon>
        <taxon>Agaricales</taxon>
        <taxon>Marasmiineae</taxon>
        <taxon>Mycenaceae</taxon>
        <taxon>Mycena</taxon>
    </lineage>
</organism>
<keyword evidence="5 10" id="KW-0378">Hydrolase</keyword>